<protein>
    <submittedName>
        <fullName evidence="3">Ribonuclease III domain-containing protein</fullName>
    </submittedName>
</protein>
<dbReference type="InterPro" id="IPR000999">
    <property type="entry name" value="RNase_III_dom"/>
</dbReference>
<accession>A0ABR4GVY1</accession>
<proteinExistence type="predicted"/>
<dbReference type="PANTHER" id="PTHR14950">
    <property type="entry name" value="DICER-RELATED"/>
    <property type="match status" value="1"/>
</dbReference>
<dbReference type="EMBL" id="JBFXLT010000145">
    <property type="protein sequence ID" value="KAL2803242.1"/>
    <property type="molecule type" value="Genomic_DNA"/>
</dbReference>
<sequence>MRLVAEKLCNKILKDVGFLTLDHVLPAITTPYTRIRANYQRYEFFGDSILKYIVSCQLFFAHDGWSEGDLSRKRDALVQNPRLTRAALELGLDAYVLERRINRRKWSAPTVSQKSGDCASGRAISAKVLADVVESLIGAAFLDGGVFRARACIQRLLPEIWLEPVHAQPSTRDTAGIILQDSSWDTLQTFIGYSFKHQSILVEALTHSSFTCNTTAASYQRLEFLGDAILDMIIMSQFARYPIEMQQDEMSMIKHAVSNRNLLAFFCLDFLHCDKNNARSNLHNYTTADAEEGHFGLWRFMRFHGPSIKYSQQAVLRRYFSLRDQIALGLQKAKEYPWQALIELNADKYLSDLIESVLGAIFIDSSGDLASCEIFLQNIGLLGFLTRILRDRVNTTHPKILVQKLSKSLAKFTIRRTPKQGTDTIYECTISIRNVQVAVAESCLCREEAEVKAAAAAIQALQETPLDALVASKICL</sequence>
<dbReference type="SMART" id="SM00535">
    <property type="entry name" value="RIBOc"/>
    <property type="match status" value="2"/>
</dbReference>
<dbReference type="SUPFAM" id="SSF69065">
    <property type="entry name" value="RNase III domain-like"/>
    <property type="match status" value="2"/>
</dbReference>
<keyword evidence="4" id="KW-1185">Reference proteome</keyword>
<evidence type="ECO:0000313" key="3">
    <source>
        <dbReference type="EMBL" id="KAL2803242.1"/>
    </source>
</evidence>
<evidence type="ECO:0000259" key="2">
    <source>
        <dbReference type="PROSITE" id="PS50142"/>
    </source>
</evidence>
<gene>
    <name evidence="3" type="ORF">BJX63DRAFT_437102</name>
</gene>
<dbReference type="SUPFAM" id="SSF54768">
    <property type="entry name" value="dsRNA-binding domain-like"/>
    <property type="match status" value="1"/>
</dbReference>
<evidence type="ECO:0000313" key="4">
    <source>
        <dbReference type="Proteomes" id="UP001610334"/>
    </source>
</evidence>
<keyword evidence="1" id="KW-0378">Hydrolase</keyword>
<comment type="caution">
    <text evidence="3">The sequence shown here is derived from an EMBL/GenBank/DDBJ whole genome shotgun (WGS) entry which is preliminary data.</text>
</comment>
<feature type="domain" description="RNase III" evidence="2">
    <location>
        <begin position="38"/>
        <end position="145"/>
    </location>
</feature>
<dbReference type="InterPro" id="IPR036389">
    <property type="entry name" value="RNase_III_sf"/>
</dbReference>
<feature type="domain" description="RNase III" evidence="2">
    <location>
        <begin position="184"/>
        <end position="366"/>
    </location>
</feature>
<evidence type="ECO:0000256" key="1">
    <source>
        <dbReference type="ARBA" id="ARBA00022801"/>
    </source>
</evidence>
<dbReference type="Proteomes" id="UP001610334">
    <property type="component" value="Unassembled WGS sequence"/>
</dbReference>
<organism evidence="3 4">
    <name type="scientific">Aspergillus granulosus</name>
    <dbReference type="NCBI Taxonomy" id="176169"/>
    <lineage>
        <taxon>Eukaryota</taxon>
        <taxon>Fungi</taxon>
        <taxon>Dikarya</taxon>
        <taxon>Ascomycota</taxon>
        <taxon>Pezizomycotina</taxon>
        <taxon>Eurotiomycetes</taxon>
        <taxon>Eurotiomycetidae</taxon>
        <taxon>Eurotiales</taxon>
        <taxon>Aspergillaceae</taxon>
        <taxon>Aspergillus</taxon>
        <taxon>Aspergillus subgen. Nidulantes</taxon>
    </lineage>
</organism>
<dbReference type="PROSITE" id="PS00517">
    <property type="entry name" value="RNASE_3_1"/>
    <property type="match status" value="1"/>
</dbReference>
<reference evidence="3 4" key="1">
    <citation type="submission" date="2024-07" db="EMBL/GenBank/DDBJ databases">
        <title>Section-level genome sequencing and comparative genomics of Aspergillus sections Usti and Cavernicolus.</title>
        <authorList>
            <consortium name="Lawrence Berkeley National Laboratory"/>
            <person name="Nybo J.L."/>
            <person name="Vesth T.C."/>
            <person name="Theobald S."/>
            <person name="Frisvad J.C."/>
            <person name="Larsen T.O."/>
            <person name="Kjaerboelling I."/>
            <person name="Rothschild-Mancinelli K."/>
            <person name="Lyhne E.K."/>
            <person name="Kogle M.E."/>
            <person name="Barry K."/>
            <person name="Clum A."/>
            <person name="Na H."/>
            <person name="Ledsgaard L."/>
            <person name="Lin J."/>
            <person name="Lipzen A."/>
            <person name="Kuo A."/>
            <person name="Riley R."/>
            <person name="Mondo S."/>
            <person name="Labutti K."/>
            <person name="Haridas S."/>
            <person name="Pangalinan J."/>
            <person name="Salamov A.A."/>
            <person name="Simmons B.A."/>
            <person name="Magnuson J.K."/>
            <person name="Chen J."/>
            <person name="Drula E."/>
            <person name="Henrissat B."/>
            <person name="Wiebenga A."/>
            <person name="Lubbers R.J."/>
            <person name="Gomes A.C."/>
            <person name="Makela M.R."/>
            <person name="Stajich J."/>
            <person name="Grigoriev I.V."/>
            <person name="Mortensen U.H."/>
            <person name="De Vries R.P."/>
            <person name="Baker S.E."/>
            <person name="Andersen M.R."/>
        </authorList>
    </citation>
    <scope>NUCLEOTIDE SEQUENCE [LARGE SCALE GENOMIC DNA]</scope>
    <source>
        <strain evidence="3 4">CBS 588.65</strain>
    </source>
</reference>
<dbReference type="PROSITE" id="PS50142">
    <property type="entry name" value="RNASE_3_2"/>
    <property type="match status" value="2"/>
</dbReference>
<dbReference type="CDD" id="cd00593">
    <property type="entry name" value="RIBOc"/>
    <property type="match status" value="2"/>
</dbReference>
<name>A0ABR4GVY1_9EURO</name>
<dbReference type="Pfam" id="PF00636">
    <property type="entry name" value="Ribonuclease_3"/>
    <property type="match status" value="2"/>
</dbReference>
<dbReference type="PANTHER" id="PTHR14950:SF37">
    <property type="entry name" value="ENDORIBONUCLEASE DICER"/>
    <property type="match status" value="1"/>
</dbReference>
<dbReference type="Gene3D" id="1.10.1520.10">
    <property type="entry name" value="Ribonuclease III domain"/>
    <property type="match status" value="2"/>
</dbReference>